<feature type="compositionally biased region" description="Polar residues" evidence="1">
    <location>
        <begin position="36"/>
        <end position="50"/>
    </location>
</feature>
<proteinExistence type="predicted"/>
<dbReference type="Proteomes" id="UP001054837">
    <property type="component" value="Unassembled WGS sequence"/>
</dbReference>
<organism evidence="2 3">
    <name type="scientific">Caerostris darwini</name>
    <dbReference type="NCBI Taxonomy" id="1538125"/>
    <lineage>
        <taxon>Eukaryota</taxon>
        <taxon>Metazoa</taxon>
        <taxon>Ecdysozoa</taxon>
        <taxon>Arthropoda</taxon>
        <taxon>Chelicerata</taxon>
        <taxon>Arachnida</taxon>
        <taxon>Araneae</taxon>
        <taxon>Araneomorphae</taxon>
        <taxon>Entelegynae</taxon>
        <taxon>Araneoidea</taxon>
        <taxon>Araneidae</taxon>
        <taxon>Caerostris</taxon>
    </lineage>
</organism>
<keyword evidence="3" id="KW-1185">Reference proteome</keyword>
<reference evidence="2 3" key="1">
    <citation type="submission" date="2021-06" db="EMBL/GenBank/DDBJ databases">
        <title>Caerostris darwini draft genome.</title>
        <authorList>
            <person name="Kono N."/>
            <person name="Arakawa K."/>
        </authorList>
    </citation>
    <scope>NUCLEOTIDE SEQUENCE [LARGE SCALE GENOMIC DNA]</scope>
</reference>
<dbReference type="EMBL" id="BPLQ01014740">
    <property type="protein sequence ID" value="GIY82758.1"/>
    <property type="molecule type" value="Genomic_DNA"/>
</dbReference>
<comment type="caution">
    <text evidence="2">The sequence shown here is derived from an EMBL/GenBank/DDBJ whole genome shotgun (WGS) entry which is preliminary data.</text>
</comment>
<name>A0AAV4WMK0_9ARAC</name>
<gene>
    <name evidence="2" type="ORF">CDAR_608561</name>
</gene>
<protein>
    <submittedName>
        <fullName evidence="2">Uncharacterized protein</fullName>
    </submittedName>
</protein>
<evidence type="ECO:0000256" key="1">
    <source>
        <dbReference type="SAM" id="MobiDB-lite"/>
    </source>
</evidence>
<feature type="region of interest" description="Disordered" evidence="1">
    <location>
        <begin position="36"/>
        <end position="65"/>
    </location>
</feature>
<sequence length="108" mass="11800">MHGLHFAKNSINNQTRQLRFSFFLIPCIKAIGAIQQNSPTEITQPSSESADLSGKCKQQGGGSRISERVAELGGNRSAPSIHQSEAGNDLSVFGQTFHYRCSRFRFGG</sequence>
<dbReference type="AlphaFoldDB" id="A0AAV4WMK0"/>
<evidence type="ECO:0000313" key="2">
    <source>
        <dbReference type="EMBL" id="GIY82758.1"/>
    </source>
</evidence>
<evidence type="ECO:0000313" key="3">
    <source>
        <dbReference type="Proteomes" id="UP001054837"/>
    </source>
</evidence>
<accession>A0AAV4WMK0</accession>